<accession>A0A1M4UH31</accession>
<protein>
    <submittedName>
        <fullName evidence="2">Restriction endonuclease fold toxin 3</fullName>
    </submittedName>
</protein>
<sequence length="278" mass="31405">MNVDPLAEKYPSWSPYVYTFNSPINLIDPDGREPSPGPMWNYYNILQGGSLRFVRKTTPDSWTIHTFFGSVDLPNPGAANFHILSVGFDELVFSTHKQMAIYANAIDWNYFNETHHVRFNKTSVYQGKTYKIGKTPPTLSEIRDNIAAIQELSCNCGAVLMGAMATRPSNYDVMPTNMKYDAGAHALAKEIGGKAQARFRYSNREYDAISSEWIGQHKPGLTNSFGKSFRNQAKATFEDAQATGRGVYYKFDSKPAQEVINKLGDYSKRYNVKLKIKY</sequence>
<name>A0A1M4UH31_9FLAO</name>
<dbReference type="GO" id="GO:0004519">
    <property type="term" value="F:endonuclease activity"/>
    <property type="evidence" value="ECO:0007669"/>
    <property type="project" value="UniProtKB-KW"/>
</dbReference>
<keyword evidence="3" id="KW-1185">Reference proteome</keyword>
<keyword evidence="2" id="KW-0255">Endonuclease</keyword>
<dbReference type="STRING" id="1302685.SAMN05444408_102102"/>
<dbReference type="AlphaFoldDB" id="A0A1M4UH31"/>
<dbReference type="Gene3D" id="2.180.10.10">
    <property type="entry name" value="RHS repeat-associated core"/>
    <property type="match status" value="1"/>
</dbReference>
<evidence type="ECO:0000259" key="1">
    <source>
        <dbReference type="Pfam" id="PF15647"/>
    </source>
</evidence>
<keyword evidence="2" id="KW-0378">Hydrolase</keyword>
<dbReference type="Proteomes" id="UP000184236">
    <property type="component" value="Unassembled WGS sequence"/>
</dbReference>
<evidence type="ECO:0000313" key="3">
    <source>
        <dbReference type="Proteomes" id="UP000184236"/>
    </source>
</evidence>
<evidence type="ECO:0000313" key="2">
    <source>
        <dbReference type="EMBL" id="SHE55974.1"/>
    </source>
</evidence>
<organism evidence="2 3">
    <name type="scientific">Chryseobacterium takakiae</name>
    <dbReference type="NCBI Taxonomy" id="1302685"/>
    <lineage>
        <taxon>Bacteria</taxon>
        <taxon>Pseudomonadati</taxon>
        <taxon>Bacteroidota</taxon>
        <taxon>Flavobacteriia</taxon>
        <taxon>Flavobacteriales</taxon>
        <taxon>Weeksellaceae</taxon>
        <taxon>Chryseobacterium group</taxon>
        <taxon>Chryseobacterium</taxon>
    </lineage>
</organism>
<gene>
    <name evidence="2" type="ORF">SAMN05444408_102102</name>
</gene>
<reference evidence="3" key="1">
    <citation type="submission" date="2016-11" db="EMBL/GenBank/DDBJ databases">
        <authorList>
            <person name="Varghese N."/>
            <person name="Submissions S."/>
        </authorList>
    </citation>
    <scope>NUCLEOTIDE SEQUENCE [LARGE SCALE GENOMIC DNA]</scope>
    <source>
        <strain evidence="3">DSM 26898</strain>
    </source>
</reference>
<proteinExistence type="predicted"/>
<dbReference type="EMBL" id="FQVO01000002">
    <property type="protein sequence ID" value="SHE55974.1"/>
    <property type="molecule type" value="Genomic_DNA"/>
</dbReference>
<dbReference type="InterPro" id="IPR028905">
    <property type="entry name" value="Tox-REase-3_dom"/>
</dbReference>
<keyword evidence="2" id="KW-0540">Nuclease</keyword>
<dbReference type="Pfam" id="PF15647">
    <property type="entry name" value="Tox-REase-3"/>
    <property type="match status" value="1"/>
</dbReference>
<feature type="domain" description="Tox-REase-3" evidence="1">
    <location>
        <begin position="181"/>
        <end position="260"/>
    </location>
</feature>